<protein>
    <submittedName>
        <fullName evidence="2">Uncharacterized protein</fullName>
    </submittedName>
</protein>
<organism evidence="2 3">
    <name type="scientific">Triangularia setosa</name>
    <dbReference type="NCBI Taxonomy" id="2587417"/>
    <lineage>
        <taxon>Eukaryota</taxon>
        <taxon>Fungi</taxon>
        <taxon>Dikarya</taxon>
        <taxon>Ascomycota</taxon>
        <taxon>Pezizomycotina</taxon>
        <taxon>Sordariomycetes</taxon>
        <taxon>Sordariomycetidae</taxon>
        <taxon>Sordariales</taxon>
        <taxon>Podosporaceae</taxon>
        <taxon>Triangularia</taxon>
    </lineage>
</organism>
<sequence>MSDQKLGYVLNPLARPSSRSRSPRGFIMAPDNRTHPAQKYPRRVVVGVVGGTGAGKSRVINAVLDKIKLSSRRTVCAPALQPSLRCLTRPPRALMKGTGPTSSFVGANKWARKLNILLDDIQSGQATFGAEAFGAEGGASIAYQKIRAVYPSLSGDDIKKGRFVVDDVMNNESVKELLGTERKSSCSSSTGFAKIFGSSVDAKDKARGLADMNTAHEFWPLIKVVRVLVWSEIVKPGLVLVGLPGIHGFNAARSAIASKYVEQCAGVRVKCAELQGDYKSVKIRLSEIDEEVGFLEIDIAHLKAAIQQAEGGVQNHIGLTIRRKPQKATCTGDCREVAQASSQA</sequence>
<dbReference type="AlphaFoldDB" id="A0AAN6W5W8"/>
<dbReference type="InterPro" id="IPR027417">
    <property type="entry name" value="P-loop_NTPase"/>
</dbReference>
<accession>A0AAN6W5W8</accession>
<feature type="region of interest" description="Disordered" evidence="1">
    <location>
        <begin position="13"/>
        <end position="34"/>
    </location>
</feature>
<keyword evidence="3" id="KW-1185">Reference proteome</keyword>
<name>A0AAN6W5W8_9PEZI</name>
<feature type="compositionally biased region" description="Low complexity" evidence="1">
    <location>
        <begin position="15"/>
        <end position="24"/>
    </location>
</feature>
<reference evidence="2" key="2">
    <citation type="submission" date="2023-05" db="EMBL/GenBank/DDBJ databases">
        <authorList>
            <consortium name="Lawrence Berkeley National Laboratory"/>
            <person name="Steindorff A."/>
            <person name="Hensen N."/>
            <person name="Bonometti L."/>
            <person name="Westerberg I."/>
            <person name="Brannstrom I.O."/>
            <person name="Guillou S."/>
            <person name="Cros-Aarteil S."/>
            <person name="Calhoun S."/>
            <person name="Haridas S."/>
            <person name="Kuo A."/>
            <person name="Mondo S."/>
            <person name="Pangilinan J."/>
            <person name="Riley R."/>
            <person name="Labutti K."/>
            <person name="Andreopoulos B."/>
            <person name="Lipzen A."/>
            <person name="Chen C."/>
            <person name="Yanf M."/>
            <person name="Daum C."/>
            <person name="Ng V."/>
            <person name="Clum A."/>
            <person name="Ohm R."/>
            <person name="Martin F."/>
            <person name="Silar P."/>
            <person name="Natvig D."/>
            <person name="Lalanne C."/>
            <person name="Gautier V."/>
            <person name="Ament-Velasquez S.L."/>
            <person name="Kruys A."/>
            <person name="Hutchinson M.I."/>
            <person name="Powell A.J."/>
            <person name="Barry K."/>
            <person name="Miller A.N."/>
            <person name="Grigoriev I.V."/>
            <person name="Debuchy R."/>
            <person name="Gladieux P."/>
            <person name="Thoren M.H."/>
            <person name="Johannesson H."/>
        </authorList>
    </citation>
    <scope>NUCLEOTIDE SEQUENCE</scope>
    <source>
        <strain evidence="2">CBS 892.96</strain>
    </source>
</reference>
<evidence type="ECO:0000313" key="3">
    <source>
        <dbReference type="Proteomes" id="UP001302321"/>
    </source>
</evidence>
<reference evidence="2" key="1">
    <citation type="journal article" date="2023" name="Mol. Phylogenet. Evol.">
        <title>Genome-scale phylogeny and comparative genomics of the fungal order Sordariales.</title>
        <authorList>
            <person name="Hensen N."/>
            <person name="Bonometti L."/>
            <person name="Westerberg I."/>
            <person name="Brannstrom I.O."/>
            <person name="Guillou S."/>
            <person name="Cros-Aarteil S."/>
            <person name="Calhoun S."/>
            <person name="Haridas S."/>
            <person name="Kuo A."/>
            <person name="Mondo S."/>
            <person name="Pangilinan J."/>
            <person name="Riley R."/>
            <person name="LaButti K."/>
            <person name="Andreopoulos B."/>
            <person name="Lipzen A."/>
            <person name="Chen C."/>
            <person name="Yan M."/>
            <person name="Daum C."/>
            <person name="Ng V."/>
            <person name="Clum A."/>
            <person name="Steindorff A."/>
            <person name="Ohm R.A."/>
            <person name="Martin F."/>
            <person name="Silar P."/>
            <person name="Natvig D.O."/>
            <person name="Lalanne C."/>
            <person name="Gautier V."/>
            <person name="Ament-Velasquez S.L."/>
            <person name="Kruys A."/>
            <person name="Hutchinson M.I."/>
            <person name="Powell A.J."/>
            <person name="Barry K."/>
            <person name="Miller A.N."/>
            <person name="Grigoriev I.V."/>
            <person name="Debuchy R."/>
            <person name="Gladieux P."/>
            <person name="Hiltunen Thoren M."/>
            <person name="Johannesson H."/>
        </authorList>
    </citation>
    <scope>NUCLEOTIDE SEQUENCE</scope>
    <source>
        <strain evidence="2">CBS 892.96</strain>
    </source>
</reference>
<gene>
    <name evidence="2" type="ORF">QBC36DRAFT_311868</name>
</gene>
<comment type="caution">
    <text evidence="2">The sequence shown here is derived from an EMBL/GenBank/DDBJ whole genome shotgun (WGS) entry which is preliminary data.</text>
</comment>
<evidence type="ECO:0000313" key="2">
    <source>
        <dbReference type="EMBL" id="KAK4175625.1"/>
    </source>
</evidence>
<dbReference type="PANTHER" id="PTHR36681">
    <property type="entry name" value="NUCLEAR GTPASE, GERMINAL CENTER-ASSOCIATED, TANDEM DUPLICATE 3"/>
    <property type="match status" value="1"/>
</dbReference>
<dbReference type="PANTHER" id="PTHR36681:SF3">
    <property type="entry name" value="NUCLEAR GTPASE, GERMINAL CENTER-ASSOCIATED, TANDEM DUPLICATE 3"/>
    <property type="match status" value="1"/>
</dbReference>
<dbReference type="SUPFAM" id="SSF52540">
    <property type="entry name" value="P-loop containing nucleoside triphosphate hydrolases"/>
    <property type="match status" value="1"/>
</dbReference>
<evidence type="ECO:0000256" key="1">
    <source>
        <dbReference type="SAM" id="MobiDB-lite"/>
    </source>
</evidence>
<proteinExistence type="predicted"/>
<dbReference type="Proteomes" id="UP001302321">
    <property type="component" value="Unassembled WGS sequence"/>
</dbReference>
<dbReference type="EMBL" id="MU866227">
    <property type="protein sequence ID" value="KAK4175625.1"/>
    <property type="molecule type" value="Genomic_DNA"/>
</dbReference>